<dbReference type="InterPro" id="IPR033658">
    <property type="entry name" value="GRX_PICOT-like"/>
</dbReference>
<comment type="similarity">
    <text evidence="1 7">Belongs to the glutaredoxin family. Monothiol subfamily.</text>
</comment>
<dbReference type="PANTHER" id="PTHR10293">
    <property type="entry name" value="GLUTAREDOXIN FAMILY MEMBER"/>
    <property type="match status" value="1"/>
</dbReference>
<dbReference type="RefSeq" id="WP_108673640.1">
    <property type="nucleotide sequence ID" value="NZ_CP025628.1"/>
</dbReference>
<accession>A0A3Q8ETE8</accession>
<name>A0A3Q8ETE8_9PROT</name>
<keyword evidence="3 8" id="KW-0479">Metal-binding</keyword>
<dbReference type="PANTHER" id="PTHR10293:SF16">
    <property type="entry name" value="GLUTAREDOXIN-RELATED PROTEIN 5, MITOCHONDRIAL"/>
    <property type="match status" value="1"/>
</dbReference>
<dbReference type="KEGG" id="kso:CKSOR_00073"/>
<keyword evidence="5 8" id="KW-0411">Iron-sulfur</keyword>
<dbReference type="GO" id="GO:0046872">
    <property type="term" value="F:metal ion binding"/>
    <property type="evidence" value="ECO:0007669"/>
    <property type="project" value="UniProtKB-KW"/>
</dbReference>
<evidence type="ECO:0000259" key="9">
    <source>
        <dbReference type="Pfam" id="PF00462"/>
    </source>
</evidence>
<dbReference type="Pfam" id="PF00462">
    <property type="entry name" value="Glutaredoxin"/>
    <property type="match status" value="1"/>
</dbReference>
<keyword evidence="4 8" id="KW-0408">Iron</keyword>
<reference evidence="10 11" key="1">
    <citation type="journal article" date="2018" name="Parasitology">
        <title>The reduced genome of Candidatus Kinetoplastibacterium sorsogonicusi, the endosymbiont of Kentomonas sorsogonicus (Trypanosomatidae): loss of the haem-synthesis pathway.</title>
        <authorList>
            <person name="Silva F.M."/>
            <person name="Kostygov A.Y."/>
            <person name="Spodareva V.V."/>
            <person name="Butenko A."/>
            <person name="Tossou R."/>
            <person name="Lukes J."/>
            <person name="Yurchenko V."/>
            <person name="Alves J.M.P."/>
        </authorList>
    </citation>
    <scope>NUCLEOTIDE SEQUENCE [LARGE SCALE GENOMIC DNA]</scope>
    <source>
        <strain evidence="10 11">MF-08</strain>
    </source>
</reference>
<dbReference type="FunFam" id="3.40.30.10:FF:000005">
    <property type="entry name" value="Glutaredoxin 5"/>
    <property type="match status" value="1"/>
</dbReference>
<dbReference type="GO" id="GO:0015036">
    <property type="term" value="F:disulfide oxidoreductase activity"/>
    <property type="evidence" value="ECO:0007669"/>
    <property type="project" value="InterPro"/>
</dbReference>
<dbReference type="OrthoDB" id="9804115at2"/>
<evidence type="ECO:0000313" key="10">
    <source>
        <dbReference type="EMBL" id="AWD32216.1"/>
    </source>
</evidence>
<protein>
    <recommendedName>
        <fullName evidence="7">Glutaredoxin</fullName>
    </recommendedName>
</protein>
<dbReference type="SUPFAM" id="SSF52833">
    <property type="entry name" value="Thioredoxin-like"/>
    <property type="match status" value="1"/>
</dbReference>
<dbReference type="PIRSF" id="PIRSF005894">
    <property type="entry name" value="Monothiol_GRX"/>
    <property type="match status" value="1"/>
</dbReference>
<keyword evidence="6" id="KW-0676">Redox-active center</keyword>
<feature type="binding site" evidence="8">
    <location>
        <position position="30"/>
    </location>
    <ligand>
        <name>[2Fe-2S] cluster</name>
        <dbReference type="ChEBI" id="CHEBI:190135"/>
        <note>ligand shared between dimeric partners</note>
    </ligand>
</feature>
<dbReference type="PROSITE" id="PS51354">
    <property type="entry name" value="GLUTAREDOXIN_2"/>
    <property type="match status" value="1"/>
</dbReference>
<dbReference type="Gene3D" id="3.40.30.10">
    <property type="entry name" value="Glutaredoxin"/>
    <property type="match status" value="1"/>
</dbReference>
<evidence type="ECO:0000256" key="2">
    <source>
        <dbReference type="ARBA" id="ARBA00022714"/>
    </source>
</evidence>
<organism evidence="10 11">
    <name type="scientific">Candidatus Kinetoplastidibacterium kentomonadis</name>
    <dbReference type="NCBI Taxonomy" id="1576550"/>
    <lineage>
        <taxon>Bacteria</taxon>
        <taxon>Pseudomonadati</taxon>
        <taxon>Pseudomonadota</taxon>
        <taxon>Betaproteobacteria</taxon>
        <taxon>Candidatus Kinetoplastidibacterium</taxon>
    </lineage>
</organism>
<dbReference type="EMBL" id="CP025628">
    <property type="protein sequence ID" value="AWD32216.1"/>
    <property type="molecule type" value="Genomic_DNA"/>
</dbReference>
<feature type="domain" description="Glutaredoxin" evidence="9">
    <location>
        <begin position="17"/>
        <end position="81"/>
    </location>
</feature>
<dbReference type="NCBIfam" id="TIGR00365">
    <property type="entry name" value="Grx4 family monothiol glutaredoxin"/>
    <property type="match status" value="1"/>
</dbReference>
<proteinExistence type="inferred from homology"/>
<keyword evidence="11" id="KW-1185">Reference proteome</keyword>
<dbReference type="InterPro" id="IPR036249">
    <property type="entry name" value="Thioredoxin-like_sf"/>
</dbReference>
<evidence type="ECO:0000313" key="11">
    <source>
        <dbReference type="Proteomes" id="UP000266796"/>
    </source>
</evidence>
<gene>
    <name evidence="10" type="primary">grxD</name>
    <name evidence="10" type="ORF">CKSOR_00073</name>
</gene>
<dbReference type="InterPro" id="IPR002109">
    <property type="entry name" value="Glutaredoxin"/>
</dbReference>
<evidence type="ECO:0000256" key="6">
    <source>
        <dbReference type="ARBA" id="ARBA00023284"/>
    </source>
</evidence>
<sequence length="102" mass="11712">MKDINNFFQTIIKENNIVLFMKGTKQFPMCGFSGKAVQILKGYDIDFVCINVLEDDNIRQGIKKFSNWPTIPQLYINQQFIGGTDIIIELHDSGELLNILNK</sequence>
<evidence type="ECO:0000256" key="8">
    <source>
        <dbReference type="PIRSR" id="PIRSR005894-2"/>
    </source>
</evidence>
<dbReference type="GO" id="GO:0051537">
    <property type="term" value="F:2 iron, 2 sulfur cluster binding"/>
    <property type="evidence" value="ECO:0007669"/>
    <property type="project" value="UniProtKB-KW"/>
</dbReference>
<dbReference type="InterPro" id="IPR014434">
    <property type="entry name" value="Monothiol_GRX"/>
</dbReference>
<dbReference type="InterPro" id="IPR004480">
    <property type="entry name" value="Monothiol_GRX-rel"/>
</dbReference>
<evidence type="ECO:0000256" key="3">
    <source>
        <dbReference type="ARBA" id="ARBA00022723"/>
    </source>
</evidence>
<evidence type="ECO:0000256" key="5">
    <source>
        <dbReference type="ARBA" id="ARBA00023014"/>
    </source>
</evidence>
<evidence type="ECO:0000256" key="4">
    <source>
        <dbReference type="ARBA" id="ARBA00023004"/>
    </source>
</evidence>
<keyword evidence="2 8" id="KW-0001">2Fe-2S</keyword>
<dbReference type="Proteomes" id="UP000266796">
    <property type="component" value="Chromosome"/>
</dbReference>
<evidence type="ECO:0000256" key="7">
    <source>
        <dbReference type="PIRNR" id="PIRNR005894"/>
    </source>
</evidence>
<evidence type="ECO:0000256" key="1">
    <source>
        <dbReference type="ARBA" id="ARBA00009630"/>
    </source>
</evidence>
<dbReference type="AlphaFoldDB" id="A0A3Q8ETE8"/>
<dbReference type="CDD" id="cd03028">
    <property type="entry name" value="GRX_PICOT_like"/>
    <property type="match status" value="1"/>
</dbReference>